<reference evidence="4" key="1">
    <citation type="submission" date="2022-04" db="EMBL/GenBank/DDBJ databases">
        <title>A functionally conserved STORR gene fusion in Papaver species that diverged 16.8 million years ago.</title>
        <authorList>
            <person name="Catania T."/>
        </authorList>
    </citation>
    <scope>NUCLEOTIDE SEQUENCE</scope>
    <source>
        <strain evidence="4">S-188037</strain>
    </source>
</reference>
<dbReference type="GO" id="GO:0046872">
    <property type="term" value="F:metal ion binding"/>
    <property type="evidence" value="ECO:0007669"/>
    <property type="project" value="UniProtKB-KW"/>
</dbReference>
<dbReference type="CDD" id="cd00371">
    <property type="entry name" value="HMA"/>
    <property type="match status" value="1"/>
</dbReference>
<gene>
    <name evidence="4" type="ORF">MKW98_002235</name>
</gene>
<evidence type="ECO:0000313" key="5">
    <source>
        <dbReference type="Proteomes" id="UP001202328"/>
    </source>
</evidence>
<dbReference type="PANTHER" id="PTHR22814">
    <property type="entry name" value="COPPER TRANSPORT PROTEIN ATOX1-RELATED"/>
    <property type="match status" value="1"/>
</dbReference>
<dbReference type="Pfam" id="PF00403">
    <property type="entry name" value="HMA"/>
    <property type="match status" value="1"/>
</dbReference>
<dbReference type="SUPFAM" id="SSF55008">
    <property type="entry name" value="HMA, heavy metal-associated domain"/>
    <property type="match status" value="1"/>
</dbReference>
<dbReference type="InterPro" id="IPR036163">
    <property type="entry name" value="HMA_dom_sf"/>
</dbReference>
<dbReference type="FunFam" id="3.30.70.100:FF:000008">
    <property type="entry name" value="Copper transport protein ATOX1"/>
    <property type="match status" value="1"/>
</dbReference>
<dbReference type="PROSITE" id="PS50846">
    <property type="entry name" value="HMA_2"/>
    <property type="match status" value="1"/>
</dbReference>
<dbReference type="Proteomes" id="UP001202328">
    <property type="component" value="Unassembled WGS sequence"/>
</dbReference>
<comment type="caution">
    <text evidence="4">The sequence shown here is derived from an EMBL/GenBank/DDBJ whole genome shotgun (WGS) entry which is preliminary data.</text>
</comment>
<feature type="region of interest" description="Disordered" evidence="2">
    <location>
        <begin position="68"/>
        <end position="87"/>
    </location>
</feature>
<protein>
    <recommendedName>
        <fullName evidence="3">HMA domain-containing protein</fullName>
    </recommendedName>
</protein>
<name>A0AAD4RV49_9MAGN</name>
<keyword evidence="5" id="KW-1185">Reference proteome</keyword>
<dbReference type="AlphaFoldDB" id="A0AAD4RV49"/>
<feature type="domain" description="HMA" evidence="3">
    <location>
        <begin position="2"/>
        <end position="65"/>
    </location>
</feature>
<evidence type="ECO:0000259" key="3">
    <source>
        <dbReference type="PROSITE" id="PS50846"/>
    </source>
</evidence>
<dbReference type="PANTHER" id="PTHR22814:SF287">
    <property type="entry name" value="COPPER TRANSPORT PROTEIN ATX1"/>
    <property type="match status" value="1"/>
</dbReference>
<dbReference type="EMBL" id="JAJJMB010017986">
    <property type="protein sequence ID" value="KAI3832689.1"/>
    <property type="molecule type" value="Genomic_DNA"/>
</dbReference>
<accession>A0AAD4RV49</accession>
<dbReference type="Gene3D" id="3.30.70.100">
    <property type="match status" value="1"/>
</dbReference>
<organism evidence="4 5">
    <name type="scientific">Papaver atlanticum</name>
    <dbReference type="NCBI Taxonomy" id="357466"/>
    <lineage>
        <taxon>Eukaryota</taxon>
        <taxon>Viridiplantae</taxon>
        <taxon>Streptophyta</taxon>
        <taxon>Embryophyta</taxon>
        <taxon>Tracheophyta</taxon>
        <taxon>Spermatophyta</taxon>
        <taxon>Magnoliopsida</taxon>
        <taxon>Ranunculales</taxon>
        <taxon>Papaveraceae</taxon>
        <taxon>Papaveroideae</taxon>
        <taxon>Papaver</taxon>
    </lineage>
</organism>
<keyword evidence="1" id="KW-0479">Metal-binding</keyword>
<evidence type="ECO:0000256" key="2">
    <source>
        <dbReference type="SAM" id="MobiDB-lite"/>
    </source>
</evidence>
<sequence length="87" mass="9228">MAETVVLKVAMSCGGCSGAVKRVLDKTQGVESYDIDMEQQKVTVKTNLAPDVVLQTVAKTGKKTAFWEEEAPTKAEPEATEAVATAP</sequence>
<proteinExistence type="predicted"/>
<evidence type="ECO:0000256" key="1">
    <source>
        <dbReference type="ARBA" id="ARBA00022723"/>
    </source>
</evidence>
<dbReference type="InterPro" id="IPR006121">
    <property type="entry name" value="HMA_dom"/>
</dbReference>
<evidence type="ECO:0000313" key="4">
    <source>
        <dbReference type="EMBL" id="KAI3832689.1"/>
    </source>
</evidence>